<evidence type="ECO:0000259" key="8">
    <source>
        <dbReference type="Pfam" id="PF04049"/>
    </source>
</evidence>
<keyword evidence="1 9" id="KW-0132">Cell division</keyword>
<comment type="caution">
    <text evidence="9">The sequence shown here is derived from an EMBL/GenBank/DDBJ whole genome shotgun (WGS) entry which is preliminary data.</text>
</comment>
<dbReference type="GO" id="GO:0031145">
    <property type="term" value="P:anaphase-promoting complex-dependent catabolic process"/>
    <property type="evidence" value="ECO:0007669"/>
    <property type="project" value="TreeGrafter"/>
</dbReference>
<dbReference type="SUPFAM" id="SSF81901">
    <property type="entry name" value="HCP-like"/>
    <property type="match status" value="1"/>
</dbReference>
<organism evidence="9 10">
    <name type="scientific">Oopsacas minuta</name>
    <dbReference type="NCBI Taxonomy" id="111878"/>
    <lineage>
        <taxon>Eukaryota</taxon>
        <taxon>Metazoa</taxon>
        <taxon>Porifera</taxon>
        <taxon>Hexactinellida</taxon>
        <taxon>Hexasterophora</taxon>
        <taxon>Lyssacinosida</taxon>
        <taxon>Leucopsacidae</taxon>
        <taxon>Oopsacas</taxon>
    </lineage>
</organism>
<accession>A0AAV7KH25</accession>
<evidence type="ECO:0000313" key="9">
    <source>
        <dbReference type="EMBL" id="KAI6660391.1"/>
    </source>
</evidence>
<dbReference type="SUPFAM" id="SSF48452">
    <property type="entry name" value="TPR-like"/>
    <property type="match status" value="1"/>
</dbReference>
<dbReference type="SMART" id="SM00028">
    <property type="entry name" value="TPR"/>
    <property type="match status" value="6"/>
</dbReference>
<evidence type="ECO:0000256" key="2">
    <source>
        <dbReference type="ARBA" id="ARBA00022737"/>
    </source>
</evidence>
<dbReference type="GO" id="GO:0016567">
    <property type="term" value="P:protein ubiquitination"/>
    <property type="evidence" value="ECO:0007669"/>
    <property type="project" value="TreeGrafter"/>
</dbReference>
<keyword evidence="6" id="KW-0131">Cell cycle</keyword>
<dbReference type="Pfam" id="PF13181">
    <property type="entry name" value="TPR_8"/>
    <property type="match status" value="4"/>
</dbReference>
<sequence length="562" mass="64418">MTSSPEGNMQTLKVQLLSGAMECSDYCLVSSSKWCAEQANALSIPLTEIPEVPKLKISPCNYPRYILAKNLFAMREYMRATQLLESCNDTPAMFLKLYCSYLHGEKRKAEKAVDSVDVFEQREGTNNPELRQLKTKIEEVMDNLDGYGLYLYAVVLRDLNLREEAIKELIKSVDQSPLNWAAWLLLAKTVSSKEALDALTLPQHWMQSFYIPQVHLELQLFEEAASFYKQLSLQGLDKSPFILSQLAVCYYNLREIGDSYECFVSQRELDPYSLENMDTFSNVLFVNNMKPELCLLAQSLQEIEMYKATTSFVVANYYSISNQHSMAIVYFQRALKINRNYPAAWILLGHEYIELKQPELANEAYRQAKELNAGDWRAWYGLGQTHELLQMHSFALHYYRHAMELRPNDSRMVVAMGVCYENLDNPDKAKRCFQRAIALGDNEQTGLVHLAKLHETLKETEEATRLYLQLVDKAERYGLFQPADEFSAHQFLATHFLSNKELNKAELHAKKCCEFPQTTEIGKSILKEIYSVTSVFKPNLTLPADISTGSDMDQISPNDSLK</sequence>
<keyword evidence="2" id="KW-0677">Repeat</keyword>
<keyword evidence="5 7" id="KW-0802">TPR repeat</keyword>
<dbReference type="InterPro" id="IPR011990">
    <property type="entry name" value="TPR-like_helical_dom_sf"/>
</dbReference>
<dbReference type="PROSITE" id="PS50005">
    <property type="entry name" value="TPR"/>
    <property type="match status" value="3"/>
</dbReference>
<dbReference type="PANTHER" id="PTHR12558">
    <property type="entry name" value="CELL DIVISION CYCLE 16,23,27"/>
    <property type="match status" value="1"/>
</dbReference>
<dbReference type="AlphaFoldDB" id="A0AAV7KH25"/>
<dbReference type="GO" id="GO:0045842">
    <property type="term" value="P:positive regulation of mitotic metaphase/anaphase transition"/>
    <property type="evidence" value="ECO:0007669"/>
    <property type="project" value="TreeGrafter"/>
</dbReference>
<protein>
    <submittedName>
        <fullName evidence="9">Cell division cycle protein 23-like protein isoform X1</fullName>
    </submittedName>
</protein>
<gene>
    <name evidence="9" type="ORF">LOD99_13977</name>
</gene>
<evidence type="ECO:0000256" key="5">
    <source>
        <dbReference type="ARBA" id="ARBA00022803"/>
    </source>
</evidence>
<evidence type="ECO:0000256" key="3">
    <source>
        <dbReference type="ARBA" id="ARBA00022776"/>
    </source>
</evidence>
<evidence type="ECO:0000256" key="1">
    <source>
        <dbReference type="ARBA" id="ARBA00022618"/>
    </source>
</evidence>
<dbReference type="InterPro" id="IPR007192">
    <property type="entry name" value="APC8"/>
</dbReference>
<dbReference type="EMBL" id="JAKMXF010000033">
    <property type="protein sequence ID" value="KAI6660391.1"/>
    <property type="molecule type" value="Genomic_DNA"/>
</dbReference>
<keyword evidence="4" id="KW-0833">Ubl conjugation pathway</keyword>
<dbReference type="PANTHER" id="PTHR12558:SF10">
    <property type="entry name" value="CELL DIVISION CYCLE PROTEIN 23 HOMOLOG"/>
    <property type="match status" value="1"/>
</dbReference>
<evidence type="ECO:0000313" key="10">
    <source>
        <dbReference type="Proteomes" id="UP001165289"/>
    </source>
</evidence>
<dbReference type="Gene3D" id="1.25.40.10">
    <property type="entry name" value="Tetratricopeptide repeat domain"/>
    <property type="match status" value="2"/>
</dbReference>
<reference evidence="9 10" key="1">
    <citation type="journal article" date="2023" name="BMC Biol.">
        <title>The compact genome of the sponge Oopsacas minuta (Hexactinellida) is lacking key metazoan core genes.</title>
        <authorList>
            <person name="Santini S."/>
            <person name="Schenkelaars Q."/>
            <person name="Jourda C."/>
            <person name="Duchesne M."/>
            <person name="Belahbib H."/>
            <person name="Rocher C."/>
            <person name="Selva M."/>
            <person name="Riesgo A."/>
            <person name="Vervoort M."/>
            <person name="Leys S.P."/>
            <person name="Kodjabachian L."/>
            <person name="Le Bivic A."/>
            <person name="Borchiellini C."/>
            <person name="Claverie J.M."/>
            <person name="Renard E."/>
        </authorList>
    </citation>
    <scope>NUCLEOTIDE SEQUENCE [LARGE SCALE GENOMIC DNA]</scope>
    <source>
        <strain evidence="9">SPO-2</strain>
    </source>
</reference>
<feature type="repeat" description="TPR" evidence="7">
    <location>
        <begin position="342"/>
        <end position="375"/>
    </location>
</feature>
<dbReference type="Proteomes" id="UP001165289">
    <property type="component" value="Unassembled WGS sequence"/>
</dbReference>
<feature type="domain" description="Cdc23" evidence="8">
    <location>
        <begin position="12"/>
        <end position="246"/>
    </location>
</feature>
<feature type="repeat" description="TPR" evidence="7">
    <location>
        <begin position="410"/>
        <end position="443"/>
    </location>
</feature>
<evidence type="ECO:0000256" key="6">
    <source>
        <dbReference type="ARBA" id="ARBA00023306"/>
    </source>
</evidence>
<keyword evidence="10" id="KW-1185">Reference proteome</keyword>
<dbReference type="GO" id="GO:0051301">
    <property type="term" value="P:cell division"/>
    <property type="evidence" value="ECO:0007669"/>
    <property type="project" value="UniProtKB-KW"/>
</dbReference>
<name>A0AAV7KH25_9METZ</name>
<keyword evidence="3" id="KW-0498">Mitosis</keyword>
<dbReference type="InterPro" id="IPR019734">
    <property type="entry name" value="TPR_rpt"/>
</dbReference>
<evidence type="ECO:0000256" key="7">
    <source>
        <dbReference type="PROSITE-ProRule" id="PRU00339"/>
    </source>
</evidence>
<feature type="repeat" description="TPR" evidence="7">
    <location>
        <begin position="376"/>
        <end position="409"/>
    </location>
</feature>
<dbReference type="Pfam" id="PF04049">
    <property type="entry name" value="ANAPC8"/>
    <property type="match status" value="1"/>
</dbReference>
<dbReference type="GO" id="GO:0005680">
    <property type="term" value="C:anaphase-promoting complex"/>
    <property type="evidence" value="ECO:0007669"/>
    <property type="project" value="InterPro"/>
</dbReference>
<evidence type="ECO:0000256" key="4">
    <source>
        <dbReference type="ARBA" id="ARBA00022786"/>
    </source>
</evidence>
<proteinExistence type="predicted"/>